<name>A0AAD5PBG4_9FUNG</name>
<feature type="transmembrane region" description="Helical" evidence="1">
    <location>
        <begin position="58"/>
        <end position="80"/>
    </location>
</feature>
<dbReference type="InterPro" id="IPR006976">
    <property type="entry name" value="VanZ-like"/>
</dbReference>
<dbReference type="NCBIfam" id="NF037970">
    <property type="entry name" value="vanZ_1"/>
    <property type="match status" value="1"/>
</dbReference>
<dbReference type="Pfam" id="PF04892">
    <property type="entry name" value="VanZ"/>
    <property type="match status" value="1"/>
</dbReference>
<feature type="chain" id="PRO_5041961302" description="VanZ-like domain-containing protein" evidence="2">
    <location>
        <begin position="21"/>
        <end position="158"/>
    </location>
</feature>
<dbReference type="EMBL" id="JAIXMP010000022">
    <property type="protein sequence ID" value="KAI9255764.1"/>
    <property type="molecule type" value="Genomic_DNA"/>
</dbReference>
<dbReference type="AlphaFoldDB" id="A0AAD5PBG4"/>
<dbReference type="PANTHER" id="PTHR28008:SF1">
    <property type="entry name" value="DOMAIN PROTEIN, PUTATIVE (AFU_ORTHOLOGUE AFUA_3G10980)-RELATED"/>
    <property type="match status" value="1"/>
</dbReference>
<protein>
    <recommendedName>
        <fullName evidence="3">VanZ-like domain-containing protein</fullName>
    </recommendedName>
</protein>
<organism evidence="4 5">
    <name type="scientific">Phascolomyces articulosus</name>
    <dbReference type="NCBI Taxonomy" id="60185"/>
    <lineage>
        <taxon>Eukaryota</taxon>
        <taxon>Fungi</taxon>
        <taxon>Fungi incertae sedis</taxon>
        <taxon>Mucoromycota</taxon>
        <taxon>Mucoromycotina</taxon>
        <taxon>Mucoromycetes</taxon>
        <taxon>Mucorales</taxon>
        <taxon>Lichtheimiaceae</taxon>
        <taxon>Phascolomyces</taxon>
    </lineage>
</organism>
<evidence type="ECO:0000256" key="1">
    <source>
        <dbReference type="SAM" id="Phobius"/>
    </source>
</evidence>
<feature type="transmembrane region" description="Helical" evidence="1">
    <location>
        <begin position="92"/>
        <end position="111"/>
    </location>
</feature>
<accession>A0AAD5PBG4</accession>
<keyword evidence="1" id="KW-0472">Membrane</keyword>
<dbReference type="Proteomes" id="UP001209540">
    <property type="component" value="Unassembled WGS sequence"/>
</dbReference>
<feature type="signal peptide" evidence="2">
    <location>
        <begin position="1"/>
        <end position="20"/>
    </location>
</feature>
<keyword evidence="1" id="KW-1133">Transmembrane helix</keyword>
<evidence type="ECO:0000313" key="4">
    <source>
        <dbReference type="EMBL" id="KAI9255764.1"/>
    </source>
</evidence>
<reference evidence="4" key="2">
    <citation type="submission" date="2023-02" db="EMBL/GenBank/DDBJ databases">
        <authorList>
            <consortium name="DOE Joint Genome Institute"/>
            <person name="Mondo S.J."/>
            <person name="Chang Y."/>
            <person name="Wang Y."/>
            <person name="Ahrendt S."/>
            <person name="Andreopoulos W."/>
            <person name="Barry K."/>
            <person name="Beard J."/>
            <person name="Benny G.L."/>
            <person name="Blankenship S."/>
            <person name="Bonito G."/>
            <person name="Cuomo C."/>
            <person name="Desiro A."/>
            <person name="Gervers K.A."/>
            <person name="Hundley H."/>
            <person name="Kuo A."/>
            <person name="LaButti K."/>
            <person name="Lang B.F."/>
            <person name="Lipzen A."/>
            <person name="O'Donnell K."/>
            <person name="Pangilinan J."/>
            <person name="Reynolds N."/>
            <person name="Sandor L."/>
            <person name="Smith M.W."/>
            <person name="Tsang A."/>
            <person name="Grigoriev I.V."/>
            <person name="Stajich J.E."/>
            <person name="Spatafora J.W."/>
        </authorList>
    </citation>
    <scope>NUCLEOTIDE SEQUENCE</scope>
    <source>
        <strain evidence="4">RSA 2281</strain>
    </source>
</reference>
<proteinExistence type="predicted"/>
<comment type="caution">
    <text evidence="4">The sequence shown here is derived from an EMBL/GenBank/DDBJ whole genome shotgun (WGS) entry which is preliminary data.</text>
</comment>
<evidence type="ECO:0000256" key="2">
    <source>
        <dbReference type="SAM" id="SignalP"/>
    </source>
</evidence>
<gene>
    <name evidence="4" type="ORF">BDA99DRAFT_517550</name>
</gene>
<feature type="domain" description="VanZ-like" evidence="3">
    <location>
        <begin position="33"/>
        <end position="104"/>
    </location>
</feature>
<reference evidence="4" key="1">
    <citation type="journal article" date="2022" name="IScience">
        <title>Evolution of zygomycete secretomes and the origins of terrestrial fungal ecologies.</title>
        <authorList>
            <person name="Chang Y."/>
            <person name="Wang Y."/>
            <person name="Mondo S."/>
            <person name="Ahrendt S."/>
            <person name="Andreopoulos W."/>
            <person name="Barry K."/>
            <person name="Beard J."/>
            <person name="Benny G.L."/>
            <person name="Blankenship S."/>
            <person name="Bonito G."/>
            <person name="Cuomo C."/>
            <person name="Desiro A."/>
            <person name="Gervers K.A."/>
            <person name="Hundley H."/>
            <person name="Kuo A."/>
            <person name="LaButti K."/>
            <person name="Lang B.F."/>
            <person name="Lipzen A."/>
            <person name="O'Donnell K."/>
            <person name="Pangilinan J."/>
            <person name="Reynolds N."/>
            <person name="Sandor L."/>
            <person name="Smith M.E."/>
            <person name="Tsang A."/>
            <person name="Grigoriev I.V."/>
            <person name="Stajich J.E."/>
            <person name="Spatafora J.W."/>
        </authorList>
    </citation>
    <scope>NUCLEOTIDE SEQUENCE</scope>
    <source>
        <strain evidence="4">RSA 2281</strain>
    </source>
</reference>
<feature type="transmembrane region" description="Helical" evidence="1">
    <location>
        <begin position="30"/>
        <end position="51"/>
    </location>
</feature>
<dbReference type="PANTHER" id="PTHR28008">
    <property type="entry name" value="DOMAIN PROTEIN, PUTATIVE (AFU_ORTHOLOGUE AFUA_3G10980)-RELATED"/>
    <property type="match status" value="1"/>
</dbReference>
<evidence type="ECO:0000259" key="3">
    <source>
        <dbReference type="Pfam" id="PF04892"/>
    </source>
</evidence>
<keyword evidence="5" id="KW-1185">Reference proteome</keyword>
<keyword evidence="1" id="KW-0812">Transmembrane</keyword>
<evidence type="ECO:0000313" key="5">
    <source>
        <dbReference type="Proteomes" id="UP001209540"/>
    </source>
</evidence>
<sequence length="158" mass="18335">MRLRILLVLFFLLLLLGILGFAPIDLHDKINDKILHFSAFTILAICLYFLWDLSYKRNLALSAIVLYSIAIMSECIQGLLPYRSFDGYDILANFMGGSIGLLSAFGIDYFFTSRREHQRRWGGKREAEYQRALMDEVDLGDDIEESDDENDERRRMLP</sequence>
<keyword evidence="2" id="KW-0732">Signal</keyword>